<dbReference type="AlphaFoldDB" id="A0A5C6YRH3"/>
<proteinExistence type="predicted"/>
<reference evidence="1 2" key="1">
    <citation type="submission" date="2019-08" db="EMBL/GenBank/DDBJ databases">
        <title>Genome of Aequorivita lipolytica Y10-2 (type strain).</title>
        <authorList>
            <person name="Bowman J.P."/>
        </authorList>
    </citation>
    <scope>NUCLEOTIDE SEQUENCE [LARGE SCALE GENOMIC DNA]</scope>
    <source>
        <strain evidence="1 2">Y10-2</strain>
    </source>
</reference>
<comment type="caution">
    <text evidence="1">The sequence shown here is derived from an EMBL/GenBank/DDBJ whole genome shotgun (WGS) entry which is preliminary data.</text>
</comment>
<protein>
    <submittedName>
        <fullName evidence="1">DUF2141 domain-containing protein</fullName>
    </submittedName>
</protein>
<organism evidence="1 2">
    <name type="scientific">Aequorivita lipolytica</name>
    <dbReference type="NCBI Taxonomy" id="153267"/>
    <lineage>
        <taxon>Bacteria</taxon>
        <taxon>Pseudomonadati</taxon>
        <taxon>Bacteroidota</taxon>
        <taxon>Flavobacteriia</taxon>
        <taxon>Flavobacteriales</taxon>
        <taxon>Flavobacteriaceae</taxon>
        <taxon>Aequorivita</taxon>
    </lineage>
</organism>
<dbReference type="InterPro" id="IPR018673">
    <property type="entry name" value="DUF2141"/>
</dbReference>
<dbReference type="RefSeq" id="WP_111815122.1">
    <property type="nucleotide sequence ID" value="NZ_CBCRZQ010000003.1"/>
</dbReference>
<name>A0A5C6YRH3_9FLAO</name>
<evidence type="ECO:0000313" key="2">
    <source>
        <dbReference type="Proteomes" id="UP000321945"/>
    </source>
</evidence>
<accession>A0A5C6YRH3</accession>
<evidence type="ECO:0000313" key="1">
    <source>
        <dbReference type="EMBL" id="TXD70118.1"/>
    </source>
</evidence>
<dbReference type="Proteomes" id="UP000321945">
    <property type="component" value="Unassembled WGS sequence"/>
</dbReference>
<keyword evidence="2" id="KW-1185">Reference proteome</keyword>
<sequence length="138" mass="15531">MNFILFIFYFLSVGPSNDTHTLTINITNIETVKGTLEIGLFNSGERFLEEGQALKTISVKVKSGSETVIIEDLPKGTYAISMYHDENADGECNRNFLGIPTEPYGFSNNFRPRFAAPTFKDCQFYLESNKTLKIKLKG</sequence>
<dbReference type="Pfam" id="PF09912">
    <property type="entry name" value="DUF2141"/>
    <property type="match status" value="1"/>
</dbReference>
<dbReference type="EMBL" id="VORU01000002">
    <property type="protein sequence ID" value="TXD70118.1"/>
    <property type="molecule type" value="Genomic_DNA"/>
</dbReference>
<dbReference type="OrthoDB" id="9788332at2"/>
<gene>
    <name evidence="1" type="ORF">ESV24_02810</name>
</gene>